<gene>
    <name evidence="16" type="ORF">CAUPRSCDRAFT_5511</name>
    <name evidence="17" type="ORF">CXG81DRAFT_14192</name>
</gene>
<protein>
    <recommendedName>
        <fullName evidence="3 12">DNA mismatch repair protein MSH3</fullName>
    </recommendedName>
    <alternativeName>
        <fullName evidence="3 12">DNA mismatch repair protein MSH3</fullName>
    </alternativeName>
    <alternativeName>
        <fullName evidence="11">MutS protein homolog 3</fullName>
    </alternativeName>
</protein>
<dbReference type="FunFam" id="1.10.1420.10:FF:000004">
    <property type="entry name" value="DNA mismatch repair protein Msh3"/>
    <property type="match status" value="1"/>
</dbReference>
<keyword evidence="6" id="KW-0067">ATP-binding</keyword>
<dbReference type="FunFam" id="3.40.1170.10:FF:000004">
    <property type="entry name" value="DNA mismatch repair protein"/>
    <property type="match status" value="1"/>
</dbReference>
<dbReference type="SMART" id="SM00534">
    <property type="entry name" value="MUTSac"/>
    <property type="match status" value="1"/>
</dbReference>
<dbReference type="EMBL" id="ML014265">
    <property type="protein sequence ID" value="RKO99680.1"/>
    <property type="molecule type" value="Genomic_DNA"/>
</dbReference>
<evidence type="ECO:0000313" key="17">
    <source>
        <dbReference type="EMBL" id="RKO99680.1"/>
    </source>
</evidence>
<dbReference type="SUPFAM" id="SSF55271">
    <property type="entry name" value="DNA repair protein MutS, domain I"/>
    <property type="match status" value="1"/>
</dbReference>
<evidence type="ECO:0000256" key="8">
    <source>
        <dbReference type="ARBA" id="ARBA00023204"/>
    </source>
</evidence>
<feature type="domain" description="DNA mismatch repair proteins mutS family" evidence="15">
    <location>
        <begin position="865"/>
        <end position="881"/>
    </location>
</feature>
<accession>A0A4V1ITS4</accession>
<dbReference type="GO" id="GO:0006312">
    <property type="term" value="P:mitotic recombination"/>
    <property type="evidence" value="ECO:0007669"/>
    <property type="project" value="TreeGrafter"/>
</dbReference>
<dbReference type="SUPFAM" id="SSF53150">
    <property type="entry name" value="DNA repair protein MutS, domain II"/>
    <property type="match status" value="1"/>
</dbReference>
<evidence type="ECO:0000313" key="19">
    <source>
        <dbReference type="Proteomes" id="UP000274922"/>
    </source>
</evidence>
<evidence type="ECO:0000256" key="6">
    <source>
        <dbReference type="ARBA" id="ARBA00022840"/>
    </source>
</evidence>
<dbReference type="NCBIfam" id="NF003810">
    <property type="entry name" value="PRK05399.1"/>
    <property type="match status" value="1"/>
</dbReference>
<dbReference type="InterPro" id="IPR007695">
    <property type="entry name" value="DNA_mismatch_repair_MutS-lik_N"/>
</dbReference>
<comment type="subunit">
    <text evidence="10">Heterodimer consisting of MSH2-MSH3 (MutS beta). Forms a ternary complex with MutL alpha (MLH1-PMS1).</text>
</comment>
<dbReference type="Pfam" id="PF05188">
    <property type="entry name" value="MutS_II"/>
    <property type="match status" value="1"/>
</dbReference>
<dbReference type="GO" id="GO:0005634">
    <property type="term" value="C:nucleus"/>
    <property type="evidence" value="ECO:0007669"/>
    <property type="project" value="UniProtKB-SubCell"/>
</dbReference>
<evidence type="ECO:0000256" key="4">
    <source>
        <dbReference type="ARBA" id="ARBA00022741"/>
    </source>
</evidence>
<dbReference type="Pfam" id="PF00488">
    <property type="entry name" value="MutS_V"/>
    <property type="match status" value="1"/>
</dbReference>
<evidence type="ECO:0000313" key="16">
    <source>
        <dbReference type="EMBL" id="RKO98067.1"/>
    </source>
</evidence>
<dbReference type="PANTHER" id="PTHR11361:SF122">
    <property type="entry name" value="DNA MISMATCH REPAIR PROTEIN MSH3"/>
    <property type="match status" value="1"/>
</dbReference>
<dbReference type="GO" id="GO:0030983">
    <property type="term" value="F:mismatched DNA binding"/>
    <property type="evidence" value="ECO:0007669"/>
    <property type="project" value="InterPro"/>
</dbReference>
<dbReference type="SMART" id="SM00533">
    <property type="entry name" value="MUTSd"/>
    <property type="match status" value="1"/>
</dbReference>
<evidence type="ECO:0000256" key="14">
    <source>
        <dbReference type="SAM" id="MobiDB-lite"/>
    </source>
</evidence>
<dbReference type="GO" id="GO:0140664">
    <property type="term" value="F:ATP-dependent DNA damage sensor activity"/>
    <property type="evidence" value="ECO:0007669"/>
    <property type="project" value="InterPro"/>
</dbReference>
<dbReference type="Gene3D" id="1.10.1420.10">
    <property type="match status" value="2"/>
</dbReference>
<dbReference type="SUPFAM" id="SSF52540">
    <property type="entry name" value="P-loop containing nucleoside triphosphate hydrolases"/>
    <property type="match status" value="1"/>
</dbReference>
<dbReference type="InterPro" id="IPR007860">
    <property type="entry name" value="DNA_mmatch_repair_MutS_con_dom"/>
</dbReference>
<dbReference type="Proteomes" id="UP000268535">
    <property type="component" value="Unassembled WGS sequence"/>
</dbReference>
<dbReference type="Gene3D" id="3.40.1170.10">
    <property type="entry name" value="DNA repair protein MutS, domain I"/>
    <property type="match status" value="1"/>
</dbReference>
<comment type="similarity">
    <text evidence="2">Belongs to the DNA mismatch repair MutS family. MSH3 subfamily.</text>
</comment>
<organism evidence="16 18">
    <name type="scientific">Caulochytrium protostelioides</name>
    <dbReference type="NCBI Taxonomy" id="1555241"/>
    <lineage>
        <taxon>Eukaryota</taxon>
        <taxon>Fungi</taxon>
        <taxon>Fungi incertae sedis</taxon>
        <taxon>Chytridiomycota</taxon>
        <taxon>Chytridiomycota incertae sedis</taxon>
        <taxon>Chytridiomycetes</taxon>
        <taxon>Caulochytriales</taxon>
        <taxon>Caulochytriaceae</taxon>
        <taxon>Caulochytrium</taxon>
    </lineage>
</organism>
<evidence type="ECO:0000256" key="2">
    <source>
        <dbReference type="ARBA" id="ARBA00007094"/>
    </source>
</evidence>
<dbReference type="InterPro" id="IPR000432">
    <property type="entry name" value="DNA_mismatch_repair_MutS_C"/>
</dbReference>
<evidence type="ECO:0000256" key="7">
    <source>
        <dbReference type="ARBA" id="ARBA00023125"/>
    </source>
</evidence>
<keyword evidence="4 13" id="KW-0547">Nucleotide-binding</keyword>
<dbReference type="InterPro" id="IPR017261">
    <property type="entry name" value="DNA_mismatch_repair_MutS/MSH"/>
</dbReference>
<reference evidence="18 19" key="1">
    <citation type="journal article" date="2018" name="Nat. Microbiol.">
        <title>Leveraging single-cell genomics to expand the fungal tree of life.</title>
        <authorList>
            <person name="Ahrendt S.R."/>
            <person name="Quandt C.A."/>
            <person name="Ciobanu D."/>
            <person name="Clum A."/>
            <person name="Salamov A."/>
            <person name="Andreopoulos B."/>
            <person name="Cheng J.F."/>
            <person name="Woyke T."/>
            <person name="Pelin A."/>
            <person name="Henrissat B."/>
            <person name="Reynolds N.K."/>
            <person name="Benny G.L."/>
            <person name="Smith M.E."/>
            <person name="James T.Y."/>
            <person name="Grigoriev I.V."/>
        </authorList>
    </citation>
    <scope>NUCLEOTIDE SEQUENCE [LARGE SCALE GENOMIC DNA]</scope>
    <source>
        <strain evidence="18 19">ATCC 52028</strain>
    </source>
</reference>
<dbReference type="Proteomes" id="UP000274922">
    <property type="component" value="Unassembled WGS sequence"/>
</dbReference>
<dbReference type="InterPro" id="IPR027417">
    <property type="entry name" value="P-loop_NTPase"/>
</dbReference>
<keyword evidence="9" id="KW-0539">Nucleus</keyword>
<dbReference type="SUPFAM" id="SSF48334">
    <property type="entry name" value="DNA repair protein MutS, domain III"/>
    <property type="match status" value="1"/>
</dbReference>
<evidence type="ECO:0000256" key="1">
    <source>
        <dbReference type="ARBA" id="ARBA00004123"/>
    </source>
</evidence>
<dbReference type="EMBL" id="ML009121">
    <property type="protein sequence ID" value="RKO98067.1"/>
    <property type="molecule type" value="Genomic_DNA"/>
</dbReference>
<dbReference type="PANTHER" id="PTHR11361">
    <property type="entry name" value="DNA MISMATCH REPAIR PROTEIN MUTS FAMILY MEMBER"/>
    <property type="match status" value="1"/>
</dbReference>
<dbReference type="AlphaFoldDB" id="A0A4V1ITS4"/>
<keyword evidence="8 13" id="KW-0234">DNA repair</keyword>
<dbReference type="InterPro" id="IPR036678">
    <property type="entry name" value="MutS_con_dom_sf"/>
</dbReference>
<evidence type="ECO:0000256" key="13">
    <source>
        <dbReference type="RuleBase" id="RU003756"/>
    </source>
</evidence>
<dbReference type="InterPro" id="IPR045076">
    <property type="entry name" value="MutS"/>
</dbReference>
<dbReference type="Pfam" id="PF05192">
    <property type="entry name" value="MutS_III"/>
    <property type="match status" value="1"/>
</dbReference>
<dbReference type="GO" id="GO:0005524">
    <property type="term" value="F:ATP binding"/>
    <property type="evidence" value="ECO:0007669"/>
    <property type="project" value="UniProtKB-KW"/>
</dbReference>
<evidence type="ECO:0000259" key="15">
    <source>
        <dbReference type="PROSITE" id="PS00486"/>
    </source>
</evidence>
<feature type="region of interest" description="Disordered" evidence="14">
    <location>
        <begin position="1"/>
        <end position="27"/>
    </location>
</feature>
<name>A0A4V1ITS4_9FUNG</name>
<dbReference type="Gene3D" id="3.30.420.110">
    <property type="entry name" value="MutS, connector domain"/>
    <property type="match status" value="1"/>
</dbReference>
<evidence type="ECO:0000256" key="9">
    <source>
        <dbReference type="ARBA" id="ARBA00023242"/>
    </source>
</evidence>
<dbReference type="Gene3D" id="3.40.50.300">
    <property type="entry name" value="P-loop containing nucleotide triphosphate hydrolases"/>
    <property type="match status" value="1"/>
</dbReference>
<dbReference type="PROSITE" id="PS00486">
    <property type="entry name" value="DNA_MISMATCH_REPAIR_2"/>
    <property type="match status" value="1"/>
</dbReference>
<dbReference type="GO" id="GO:0006298">
    <property type="term" value="P:mismatch repair"/>
    <property type="evidence" value="ECO:0007669"/>
    <property type="project" value="InterPro"/>
</dbReference>
<evidence type="ECO:0000256" key="5">
    <source>
        <dbReference type="ARBA" id="ARBA00022763"/>
    </source>
</evidence>
<keyword evidence="19" id="KW-1185">Reference proteome</keyword>
<dbReference type="OrthoDB" id="121051at2759"/>
<keyword evidence="5 13" id="KW-0227">DNA damage</keyword>
<evidence type="ECO:0000256" key="3">
    <source>
        <dbReference type="ARBA" id="ARBA00022151"/>
    </source>
</evidence>
<dbReference type="Pfam" id="PF01624">
    <property type="entry name" value="MutS_I"/>
    <property type="match status" value="1"/>
</dbReference>
<dbReference type="InterPro" id="IPR036187">
    <property type="entry name" value="DNA_mismatch_repair_MutS_sf"/>
</dbReference>
<comment type="subcellular location">
    <subcellularLocation>
        <location evidence="1">Nucleus</location>
    </subcellularLocation>
</comment>
<dbReference type="InterPro" id="IPR007861">
    <property type="entry name" value="DNA_mismatch_repair_MutS_clamp"/>
</dbReference>
<evidence type="ECO:0000256" key="12">
    <source>
        <dbReference type="ARBA" id="ARBA00073774"/>
    </source>
</evidence>
<sequence>MSDCDNSDPRTDNLPSTSHDGGTLPANFASVTPAADAATEATVSLAIHQYQPFSPVDVLPSQGGGPESANRAAVRNKLLIHSLSRRAPADDQDGIASGRSDGPGENCTPGSSSAKALKIGDIPKLRGLPPKGQYTALELQIIRLKEKYPDCLLVVEVGYKYRLFGQDARAAAPILHLAQYLDRLMHTCSFPTHRFMVHVQKLVDHGFKVAHIRQTETAALKAAGDNRSAPFEREVSDIYTKGTMVVDADSSAKSKSTSSNLIMCVLEEIVSNTRVQCSFCSIQVTTGEWIYDTYDDDSVRSRTETRIHHLEPAEILFSTHVSSALKAVLNEATERSGMRQEALDFLAASPARDYVRHYVELRLEHPSAGGEQPSTTPASVELQKRLDSLSDRAVIPVCSLLKYLQQFKLDRLFSLFQFAKPFAGRGYMLLTADTLNNLELFRSADGGQEYGSLFWLLCRCRTAFGRRLLRRYLSQPLLELTSLRQRQDMIKELSLKNKSSVILDIVCAQFQHMPDLEQFLHRLYVHRSRPSEVIRMLQILTSLSNQLQSYQPTDEFDSPVLRDIFTKLIDAASELGPLLSKVNVAACEQNDKLNMFMTPGVATWFHEVAEGHNSLDQARSAFKKHLEEIRLLLKNPSLEYRVVSGIRYLIEIPASQVKKVPADWVRISATKTAHRFHTPFIIRHLKKEDCAVERLAAICENAFQMFLSEVSCKYGVLRHTVSSLAQLDVCLGLARVGVTEQWVFPEFVENKVGIIVAPNARHPVLSQLMPNYVPNDIQFEGSQKALLLTGPNMGGKSSYIRTVALMVILAQIGCPVPADGKAQFSLFDAVLTRMGASDDSMRGRSTFRRELDEASDVLHRATDRSLVILDELGRGTATFDGTAIAYVTLQWLVEQIRCVTLFVTHYPILDELTRLHPDRLISAHMACMEADEANQSVRGSNSASESTASYRVIFLYKLKPGLASRSYGLNVARLAGLPMELIENARMHSMAFEKRLLAAREQTETRFALFAETWRCQKMQLLHGVSMTNAVP</sequence>
<dbReference type="Pfam" id="PF05190">
    <property type="entry name" value="MutS_IV"/>
    <property type="match status" value="1"/>
</dbReference>
<feature type="region of interest" description="Disordered" evidence="14">
    <location>
        <begin position="87"/>
        <end position="113"/>
    </location>
</feature>
<comment type="function">
    <text evidence="13">Component of the post-replicative DNA mismatch repair system (MMR).</text>
</comment>
<dbReference type="PIRSF" id="PIRSF037677">
    <property type="entry name" value="DNA_mis_repair_Msh6"/>
    <property type="match status" value="1"/>
</dbReference>
<evidence type="ECO:0000256" key="10">
    <source>
        <dbReference type="ARBA" id="ARBA00025902"/>
    </source>
</evidence>
<reference evidence="17" key="2">
    <citation type="submission" date="2018-04" db="EMBL/GenBank/DDBJ databases">
        <title>Leveraging single-cell genomics to expand the Fungal Tree of Life.</title>
        <authorList>
            <consortium name="DOE Joint Genome Institute"/>
            <person name="Ahrendt S.R."/>
            <person name="Quandt C.A."/>
            <person name="Ciobanu D."/>
            <person name="Clum A."/>
            <person name="Salamov A."/>
            <person name="Andreopoulos B."/>
            <person name="Cheng J.-F."/>
            <person name="Woyke T."/>
            <person name="Pelin A."/>
            <person name="Henrissat B."/>
            <person name="Benny G.L."/>
            <person name="Smith M.E."/>
            <person name="James T.Y."/>
            <person name="Grigoriev I.V."/>
        </authorList>
    </citation>
    <scope>NUCLEOTIDE SEQUENCE</scope>
    <source>
        <strain evidence="17">ATCC 52028</strain>
    </source>
</reference>
<dbReference type="InterPro" id="IPR016151">
    <property type="entry name" value="DNA_mismatch_repair_MutS_N"/>
</dbReference>
<reference evidence="16" key="3">
    <citation type="submission" date="2018-08" db="EMBL/GenBank/DDBJ databases">
        <title>Leveraging single-cell genomics to expand the Fungal Tree of Life.</title>
        <authorList>
            <consortium name="DOE Joint Genome Institute"/>
            <person name="Ahrendt S.R."/>
            <person name="Quandt C.A."/>
            <person name="Ciobanu D."/>
            <person name="Clum A."/>
            <person name="Salamov A."/>
            <person name="Andreopoulos B."/>
            <person name="Cheng J.-F."/>
            <person name="Woyke T."/>
            <person name="Pelin A."/>
            <person name="Henrissat B."/>
            <person name="Reynolds N."/>
            <person name="Benny G.L."/>
            <person name="Smith M.E."/>
            <person name="James T.Y."/>
            <person name="Grigoriev I.V."/>
        </authorList>
    </citation>
    <scope>NUCLEOTIDE SEQUENCE</scope>
    <source>
        <strain evidence="16">ATCC 52028</strain>
    </source>
</reference>
<evidence type="ECO:0000313" key="18">
    <source>
        <dbReference type="Proteomes" id="UP000268535"/>
    </source>
</evidence>
<dbReference type="InterPro" id="IPR007696">
    <property type="entry name" value="DNA_mismatch_repair_MutS_core"/>
</dbReference>
<dbReference type="STRING" id="1555241.A0A4V1ITS4"/>
<evidence type="ECO:0000256" key="11">
    <source>
        <dbReference type="ARBA" id="ARBA00029792"/>
    </source>
</evidence>
<keyword evidence="7 13" id="KW-0238">DNA-binding</keyword>
<proteinExistence type="inferred from homology"/>